<evidence type="ECO:0000313" key="20">
    <source>
        <dbReference type="EMBL" id="RLK51425.1"/>
    </source>
</evidence>
<dbReference type="RefSeq" id="WP_121441838.1">
    <property type="nucleotide sequence ID" value="NZ_RCDA01000001.1"/>
</dbReference>
<evidence type="ECO:0000256" key="18">
    <source>
        <dbReference type="SAM" id="MobiDB-lite"/>
    </source>
</evidence>
<evidence type="ECO:0000256" key="3">
    <source>
        <dbReference type="ARBA" id="ARBA00022519"/>
    </source>
</evidence>
<evidence type="ECO:0000256" key="13">
    <source>
        <dbReference type="ARBA" id="ARBA00023075"/>
    </source>
</evidence>
<feature type="modified residue" description="FMN phosphoryl threonine" evidence="16">
    <location>
        <position position="224"/>
    </location>
</feature>
<keyword evidence="1 16" id="KW-0813">Transport</keyword>
<evidence type="ECO:0000256" key="6">
    <source>
        <dbReference type="ARBA" id="ARBA00022643"/>
    </source>
</evidence>
<keyword evidence="13 16" id="KW-0830">Ubiquinone</keyword>
<dbReference type="HAMAP" id="MF_00427">
    <property type="entry name" value="NqrC"/>
    <property type="match status" value="1"/>
</dbReference>
<name>A0A498C6C5_9GAMM</name>
<keyword evidence="21" id="KW-1185">Reference proteome</keyword>
<evidence type="ECO:0000256" key="2">
    <source>
        <dbReference type="ARBA" id="ARBA00022475"/>
    </source>
</evidence>
<comment type="subunit">
    <text evidence="16 17">Composed of six subunits; NqrA, NqrB, NqrC, NqrD, NqrE and NqrF.</text>
</comment>
<dbReference type="GO" id="GO:0010181">
    <property type="term" value="F:FMN binding"/>
    <property type="evidence" value="ECO:0007669"/>
    <property type="project" value="UniProtKB-UniRule"/>
</dbReference>
<dbReference type="NCBIfam" id="TIGR01938">
    <property type="entry name" value="nqrC"/>
    <property type="match status" value="1"/>
</dbReference>
<evidence type="ECO:0000256" key="8">
    <source>
        <dbReference type="ARBA" id="ARBA00022967"/>
    </source>
</evidence>
<evidence type="ECO:0000259" key="19">
    <source>
        <dbReference type="SMART" id="SM00900"/>
    </source>
</evidence>
<comment type="similarity">
    <text evidence="16 17">Belongs to the NqrC family.</text>
</comment>
<dbReference type="GO" id="GO:0005886">
    <property type="term" value="C:plasma membrane"/>
    <property type="evidence" value="ECO:0007669"/>
    <property type="project" value="UniProtKB-SubCell"/>
</dbReference>
<comment type="subcellular location">
    <subcellularLocation>
        <location evidence="16">Cell membrane</location>
        <topology evidence="16">Single-pass membrane protein</topology>
    </subcellularLocation>
</comment>
<keyword evidence="10 16" id="KW-0520">NAD</keyword>
<reference evidence="20 21" key="1">
    <citation type="submission" date="2018-10" db="EMBL/GenBank/DDBJ databases">
        <title>Genomic Encyclopedia of Type Strains, Phase IV (KMG-IV): sequencing the most valuable type-strain genomes for metagenomic binning, comparative biology and taxonomic classification.</title>
        <authorList>
            <person name="Goeker M."/>
        </authorList>
    </citation>
    <scope>NUCLEOTIDE SEQUENCE [LARGE SCALE GENOMIC DNA]</scope>
    <source>
        <strain evidence="20 21">DSM 12769</strain>
    </source>
</reference>
<comment type="catalytic activity">
    <reaction evidence="16 17">
        <text>a ubiquinone + n Na(+)(in) + NADH + H(+) = a ubiquinol + n Na(+)(out) + NAD(+)</text>
        <dbReference type="Rhea" id="RHEA:47748"/>
        <dbReference type="Rhea" id="RHEA-COMP:9565"/>
        <dbReference type="Rhea" id="RHEA-COMP:9566"/>
        <dbReference type="ChEBI" id="CHEBI:15378"/>
        <dbReference type="ChEBI" id="CHEBI:16389"/>
        <dbReference type="ChEBI" id="CHEBI:17976"/>
        <dbReference type="ChEBI" id="CHEBI:29101"/>
        <dbReference type="ChEBI" id="CHEBI:57540"/>
        <dbReference type="ChEBI" id="CHEBI:57945"/>
        <dbReference type="EC" id="7.2.1.1"/>
    </reaction>
</comment>
<comment type="function">
    <text evidence="16">NQR complex catalyzes the reduction of ubiquinone-1 to ubiquinol by two successive reactions, coupled with the transport of Na(+) ions from the cytoplasm to the periplasm. NqrA to NqrE are probably involved in the second step, the conversion of ubisemiquinone to ubiquinol.</text>
</comment>
<evidence type="ECO:0000256" key="1">
    <source>
        <dbReference type="ARBA" id="ARBA00022448"/>
    </source>
</evidence>
<evidence type="ECO:0000313" key="21">
    <source>
        <dbReference type="Proteomes" id="UP000275461"/>
    </source>
</evidence>
<feature type="region of interest" description="Disordered" evidence="18">
    <location>
        <begin position="81"/>
        <end position="107"/>
    </location>
</feature>
<dbReference type="GO" id="GO:0016655">
    <property type="term" value="F:oxidoreductase activity, acting on NAD(P)H, quinone or similar compound as acceptor"/>
    <property type="evidence" value="ECO:0007669"/>
    <property type="project" value="UniProtKB-UniRule"/>
</dbReference>
<evidence type="ECO:0000256" key="4">
    <source>
        <dbReference type="ARBA" id="ARBA00022553"/>
    </source>
</evidence>
<dbReference type="NCBIfam" id="NF003749">
    <property type="entry name" value="PRK05346.1-5"/>
    <property type="match status" value="1"/>
</dbReference>
<evidence type="ECO:0000256" key="17">
    <source>
        <dbReference type="PIRNR" id="PIRNR009437"/>
    </source>
</evidence>
<dbReference type="PANTHER" id="PTHR37838">
    <property type="entry name" value="NA(+)-TRANSLOCATING NADH-QUINONE REDUCTASE SUBUNIT C"/>
    <property type="match status" value="1"/>
</dbReference>
<dbReference type="EMBL" id="RCDA01000001">
    <property type="protein sequence ID" value="RLK51425.1"/>
    <property type="molecule type" value="Genomic_DNA"/>
</dbReference>
<dbReference type="EC" id="7.2.1.1" evidence="16 17"/>
<dbReference type="InterPro" id="IPR007329">
    <property type="entry name" value="FMN-bd"/>
</dbReference>
<dbReference type="Proteomes" id="UP000275461">
    <property type="component" value="Unassembled WGS sequence"/>
</dbReference>
<dbReference type="AlphaFoldDB" id="A0A498C6C5"/>
<evidence type="ECO:0000256" key="11">
    <source>
        <dbReference type="ARBA" id="ARBA00023053"/>
    </source>
</evidence>
<keyword evidence="7 16" id="KW-0812">Transmembrane</keyword>
<keyword evidence="6 16" id="KW-0288">FMN</keyword>
<organism evidence="20 21">
    <name type="scientific">Alkalispirillum mobile</name>
    <dbReference type="NCBI Taxonomy" id="85925"/>
    <lineage>
        <taxon>Bacteria</taxon>
        <taxon>Pseudomonadati</taxon>
        <taxon>Pseudomonadota</taxon>
        <taxon>Gammaproteobacteria</taxon>
        <taxon>Chromatiales</taxon>
        <taxon>Ectothiorhodospiraceae</taxon>
        <taxon>Alkalispirillum</taxon>
    </lineage>
</organism>
<keyword evidence="11 16" id="KW-0915">Sodium</keyword>
<evidence type="ECO:0000256" key="10">
    <source>
        <dbReference type="ARBA" id="ARBA00023027"/>
    </source>
</evidence>
<keyword evidence="14 16" id="KW-0472">Membrane</keyword>
<dbReference type="GO" id="GO:0006814">
    <property type="term" value="P:sodium ion transport"/>
    <property type="evidence" value="ECO:0007669"/>
    <property type="project" value="UniProtKB-UniRule"/>
</dbReference>
<dbReference type="PIRSF" id="PIRSF009437">
    <property type="entry name" value="NQR-1_subunit_C"/>
    <property type="match status" value="1"/>
</dbReference>
<comment type="caution">
    <text evidence="16">Lacks conserved residue(s) required for the propagation of feature annotation.</text>
</comment>
<feature type="domain" description="FMN-binding" evidence="19">
    <location>
        <begin position="140"/>
        <end position="241"/>
    </location>
</feature>
<comment type="cofactor">
    <cofactor evidence="16 17">
        <name>FMN</name>
        <dbReference type="ChEBI" id="CHEBI:58210"/>
    </cofactor>
</comment>
<keyword evidence="9 16" id="KW-1133">Transmembrane helix</keyword>
<dbReference type="Pfam" id="PF04205">
    <property type="entry name" value="FMN_bind"/>
    <property type="match status" value="1"/>
</dbReference>
<proteinExistence type="inferred from homology"/>
<evidence type="ECO:0000256" key="9">
    <source>
        <dbReference type="ARBA" id="ARBA00022989"/>
    </source>
</evidence>
<evidence type="ECO:0000256" key="7">
    <source>
        <dbReference type="ARBA" id="ARBA00022692"/>
    </source>
</evidence>
<evidence type="ECO:0000256" key="14">
    <source>
        <dbReference type="ARBA" id="ARBA00023136"/>
    </source>
</evidence>
<keyword evidence="4 16" id="KW-0597">Phosphoprotein</keyword>
<accession>A0A498C6C5</accession>
<keyword evidence="15 16" id="KW-0739">Sodium transport</keyword>
<dbReference type="OrthoDB" id="9786835at2"/>
<evidence type="ECO:0000256" key="16">
    <source>
        <dbReference type="HAMAP-Rule" id="MF_00427"/>
    </source>
</evidence>
<evidence type="ECO:0000256" key="5">
    <source>
        <dbReference type="ARBA" id="ARBA00022630"/>
    </source>
</evidence>
<dbReference type="InterPro" id="IPR010204">
    <property type="entry name" value="NqrC"/>
</dbReference>
<feature type="compositionally biased region" description="Basic and acidic residues" evidence="18">
    <location>
        <begin position="89"/>
        <end position="104"/>
    </location>
</feature>
<keyword evidence="3" id="KW-0997">Cell inner membrane</keyword>
<keyword evidence="12 16" id="KW-0406">Ion transport</keyword>
<keyword evidence="5 16" id="KW-0285">Flavoprotein</keyword>
<dbReference type="SMART" id="SM00900">
    <property type="entry name" value="FMN_bind"/>
    <property type="match status" value="1"/>
</dbReference>
<protein>
    <recommendedName>
        <fullName evidence="16 17">Na(+)-translocating NADH-quinone reductase subunit C</fullName>
        <shortName evidence="16 17">Na(+)-NQR subunit C</shortName>
        <shortName evidence="16 17">Na(+)-translocating NQR subunit C</shortName>
        <ecNumber evidence="16 17">7.2.1.1</ecNumber>
    </recommendedName>
    <alternativeName>
        <fullName evidence="16 17">NQR complex subunit C</fullName>
    </alternativeName>
    <alternativeName>
        <fullName evidence="16 17">NQR-1 subunit C</fullName>
    </alternativeName>
</protein>
<keyword evidence="8 16" id="KW-1278">Translocase</keyword>
<keyword evidence="2 16" id="KW-1003">Cell membrane</keyword>
<comment type="caution">
    <text evidence="20">The sequence shown here is derived from an EMBL/GenBank/DDBJ whole genome shotgun (WGS) entry which is preliminary data.</text>
</comment>
<evidence type="ECO:0000256" key="15">
    <source>
        <dbReference type="ARBA" id="ARBA00023201"/>
    </source>
</evidence>
<gene>
    <name evidence="16" type="primary">nqrC</name>
    <name evidence="20" type="ORF">DFR31_1361</name>
</gene>
<sequence>MAAGRDSIANTVRVSFLVCLVCAVVVSTASVSLQEAQRENRLQYRQVHILQAASMYQPGMALSEAFERIERRFVEVDTGDYVDMPEDYDPQRAARDPERSRSLDPDPAGIRRQAYVQEVFLAWGEDDRLARVILPVHGYGLWSTMYGFLALEPDANTVAGIGFFEHGETPGLGGEIENPRWQGIWEGKELFDEEGEVAIRVIKGAVPDDTDAEEHLVDGLTGATITTEGVNKLVRFWAGSEGYGPYLERLREGYQRDGPPHP</sequence>
<evidence type="ECO:0000256" key="12">
    <source>
        <dbReference type="ARBA" id="ARBA00023065"/>
    </source>
</evidence>
<dbReference type="PANTHER" id="PTHR37838:SF1">
    <property type="entry name" value="NA(+)-TRANSLOCATING NADH-QUINONE REDUCTASE SUBUNIT C"/>
    <property type="match status" value="1"/>
</dbReference>